<dbReference type="Pfam" id="PF02338">
    <property type="entry name" value="OTU"/>
    <property type="match status" value="1"/>
</dbReference>
<evidence type="ECO:0000256" key="1">
    <source>
        <dbReference type="ARBA" id="ARBA00000707"/>
    </source>
</evidence>
<name>A0AB34JAH6_PRYPA</name>
<comment type="caution">
    <text evidence="6">The sequence shown here is derived from an EMBL/GenBank/DDBJ whole genome shotgun (WGS) entry which is preliminary data.</text>
</comment>
<dbReference type="GO" id="GO:0005829">
    <property type="term" value="C:cytosol"/>
    <property type="evidence" value="ECO:0007669"/>
    <property type="project" value="TreeGrafter"/>
</dbReference>
<protein>
    <recommendedName>
        <fullName evidence="3">Ubiquitin thioesterase OTU</fullName>
        <ecNumber evidence="3">3.4.19.12</ecNumber>
    </recommendedName>
</protein>
<evidence type="ECO:0000256" key="2">
    <source>
        <dbReference type="ARBA" id="ARBA00022801"/>
    </source>
</evidence>
<dbReference type="GO" id="GO:0004843">
    <property type="term" value="F:cysteine-type deubiquitinase activity"/>
    <property type="evidence" value="ECO:0007669"/>
    <property type="project" value="UniProtKB-UniRule"/>
</dbReference>
<dbReference type="PANTHER" id="PTHR13312:SF0">
    <property type="entry name" value="UBIQUITIN THIOESTERASE OTU1"/>
    <property type="match status" value="1"/>
</dbReference>
<feature type="compositionally biased region" description="Basic and acidic residues" evidence="4">
    <location>
        <begin position="43"/>
        <end position="54"/>
    </location>
</feature>
<dbReference type="CDD" id="cd22744">
    <property type="entry name" value="OTU"/>
    <property type="match status" value="1"/>
</dbReference>
<gene>
    <name evidence="6" type="ORF">AB1Y20_002904</name>
</gene>
<dbReference type="PANTHER" id="PTHR13312">
    <property type="entry name" value="HIV-INDUCED PROTEIN-7-LIKE PROTEASE"/>
    <property type="match status" value="1"/>
</dbReference>
<proteinExistence type="predicted"/>
<keyword evidence="3" id="KW-0963">Cytoplasm</keyword>
<dbReference type="PROSITE" id="PS50802">
    <property type="entry name" value="OTU"/>
    <property type="match status" value="1"/>
</dbReference>
<reference evidence="6 7" key="1">
    <citation type="journal article" date="2024" name="Science">
        <title>Giant polyketide synthase enzymes in the biosynthesis of giant marine polyether toxins.</title>
        <authorList>
            <person name="Fallon T.R."/>
            <person name="Shende V.V."/>
            <person name="Wierzbicki I.H."/>
            <person name="Pendleton A.L."/>
            <person name="Watervoot N.F."/>
            <person name="Auber R.P."/>
            <person name="Gonzalez D.J."/>
            <person name="Wisecaver J.H."/>
            <person name="Moore B.S."/>
        </authorList>
    </citation>
    <scope>NUCLEOTIDE SEQUENCE [LARGE SCALE GENOMIC DNA]</scope>
    <source>
        <strain evidence="6 7">12B1</strain>
    </source>
</reference>
<keyword evidence="2 3" id="KW-0378">Hydrolase</keyword>
<evidence type="ECO:0000313" key="6">
    <source>
        <dbReference type="EMBL" id="KAL1518616.1"/>
    </source>
</evidence>
<comment type="catalytic activity">
    <reaction evidence="1 3">
        <text>Thiol-dependent hydrolysis of ester, thioester, amide, peptide and isopeptide bonds formed by the C-terminal Gly of ubiquitin (a 76-residue protein attached to proteins as an intracellular targeting signal).</text>
        <dbReference type="EC" id="3.4.19.12"/>
    </reaction>
</comment>
<evidence type="ECO:0000256" key="3">
    <source>
        <dbReference type="RuleBase" id="RU367104"/>
    </source>
</evidence>
<comment type="function">
    <text evidence="3">Hydrolase that can remove conjugated ubiquitin from proteins and may therefore play an important regulatory role at the level of protein turnover by preventing degradation.</text>
</comment>
<comment type="subcellular location">
    <subcellularLocation>
        <location evidence="3">Cytoplasm</location>
    </subcellularLocation>
</comment>
<dbReference type="GO" id="GO:0030968">
    <property type="term" value="P:endoplasmic reticulum unfolded protein response"/>
    <property type="evidence" value="ECO:0007669"/>
    <property type="project" value="TreeGrafter"/>
</dbReference>
<feature type="compositionally biased region" description="Polar residues" evidence="4">
    <location>
        <begin position="99"/>
        <end position="112"/>
    </location>
</feature>
<dbReference type="InterPro" id="IPR038765">
    <property type="entry name" value="Papain-like_cys_pep_sf"/>
</dbReference>
<dbReference type="SUPFAM" id="SSF54001">
    <property type="entry name" value="Cysteine proteinases"/>
    <property type="match status" value="1"/>
</dbReference>
<sequence length="368" mass="38675">MARAAQPSVFPPLHRGSTIRTNNAVPSTTGRLAANAAEPGWRSTREPPAAREAAKAATLPASSIPRPLHMRTSAARPPPERITLGSRGGSGSRLGSSSIPTHATPGTVSSASIGARDRPSEAYLGAARARPSSSTSGTASHASSYLSSERVATNKAAPPPTAAKPPADGAKAHEELTCDKCDGKHPTALCPWFKKAREKHKDADPATAKRQLGMSSGPPEILSSGSVRVVRQPGDGSCLFHSLCYGLKDGSTASALRRQVASFIEANPNLEISDSPLKEWVLWDSGSSVAAYCRRMSQGGVWGGGIEMAAISHLKRCNVFVYQLSGAGYKRISSFESQPDARKIVRVLYGGGVHYDALELTTSRASQL</sequence>
<dbReference type="Gene3D" id="3.90.70.80">
    <property type="match status" value="1"/>
</dbReference>
<dbReference type="AlphaFoldDB" id="A0AB34JAH6"/>
<keyword evidence="3" id="KW-0788">Thiol protease</keyword>
<dbReference type="GO" id="GO:0005634">
    <property type="term" value="C:nucleus"/>
    <property type="evidence" value="ECO:0007669"/>
    <property type="project" value="TreeGrafter"/>
</dbReference>
<evidence type="ECO:0000259" key="5">
    <source>
        <dbReference type="PROSITE" id="PS50802"/>
    </source>
</evidence>
<dbReference type="EMBL" id="JBGBPQ010000010">
    <property type="protein sequence ID" value="KAL1518616.1"/>
    <property type="molecule type" value="Genomic_DNA"/>
</dbReference>
<feature type="compositionally biased region" description="Low complexity" evidence="4">
    <location>
        <begin position="125"/>
        <end position="144"/>
    </location>
</feature>
<dbReference type="InterPro" id="IPR003323">
    <property type="entry name" value="OTU_dom"/>
</dbReference>
<feature type="region of interest" description="Disordered" evidence="4">
    <location>
        <begin position="1"/>
        <end position="171"/>
    </location>
</feature>
<keyword evidence="3" id="KW-0645">Protease</keyword>
<feature type="domain" description="OTU" evidence="5">
    <location>
        <begin position="227"/>
        <end position="361"/>
    </location>
</feature>
<dbReference type="EC" id="3.4.19.12" evidence="3"/>
<dbReference type="Proteomes" id="UP001515480">
    <property type="component" value="Unassembled WGS sequence"/>
</dbReference>
<evidence type="ECO:0000256" key="4">
    <source>
        <dbReference type="SAM" id="MobiDB-lite"/>
    </source>
</evidence>
<keyword evidence="3" id="KW-0833">Ubl conjugation pathway</keyword>
<dbReference type="GO" id="GO:0016579">
    <property type="term" value="P:protein deubiquitination"/>
    <property type="evidence" value="ECO:0007669"/>
    <property type="project" value="TreeGrafter"/>
</dbReference>
<dbReference type="GO" id="GO:0036503">
    <property type="term" value="P:ERAD pathway"/>
    <property type="evidence" value="ECO:0007669"/>
    <property type="project" value="TreeGrafter"/>
</dbReference>
<organism evidence="6 7">
    <name type="scientific">Prymnesium parvum</name>
    <name type="common">Toxic golden alga</name>
    <dbReference type="NCBI Taxonomy" id="97485"/>
    <lineage>
        <taxon>Eukaryota</taxon>
        <taxon>Haptista</taxon>
        <taxon>Haptophyta</taxon>
        <taxon>Prymnesiophyceae</taxon>
        <taxon>Prymnesiales</taxon>
        <taxon>Prymnesiaceae</taxon>
        <taxon>Prymnesium</taxon>
    </lineage>
</organism>
<accession>A0AB34JAH6</accession>
<evidence type="ECO:0000313" key="7">
    <source>
        <dbReference type="Proteomes" id="UP001515480"/>
    </source>
</evidence>
<feature type="compositionally biased region" description="Polar residues" evidence="4">
    <location>
        <begin position="18"/>
        <end position="30"/>
    </location>
</feature>
<keyword evidence="7" id="KW-1185">Reference proteome</keyword>